<keyword evidence="11" id="KW-1185">Reference proteome</keyword>
<keyword evidence="3 7" id="KW-0129">CBS domain</keyword>
<dbReference type="Pfam" id="PF00571">
    <property type="entry name" value="CBS"/>
    <property type="match status" value="2"/>
</dbReference>
<dbReference type="GO" id="GO:0019146">
    <property type="term" value="F:arabinose-5-phosphate isomerase activity"/>
    <property type="evidence" value="ECO:0007669"/>
    <property type="project" value="UniProtKB-ARBA"/>
</dbReference>
<reference evidence="10 11" key="2">
    <citation type="submission" date="2017-10" db="EMBL/GenBank/DDBJ databases">
        <authorList>
            <person name="Banno H."/>
            <person name="Chua N.-H."/>
        </authorList>
    </citation>
    <scope>NUCLEOTIDE SEQUENCE [LARGE SCALE GENOMIC DNA]</scope>
    <source>
        <strain evidence="10 11">JK623</strain>
    </source>
</reference>
<feature type="binding site" evidence="5">
    <location>
        <position position="74"/>
    </location>
    <ligand>
        <name>Zn(2+)</name>
        <dbReference type="ChEBI" id="CHEBI:29105"/>
    </ligand>
</feature>
<dbReference type="PIRSF" id="PIRSF004692">
    <property type="entry name" value="KdsD_KpsF"/>
    <property type="match status" value="1"/>
</dbReference>
<dbReference type="Gene3D" id="3.10.580.10">
    <property type="entry name" value="CBS-domain"/>
    <property type="match status" value="1"/>
</dbReference>
<gene>
    <name evidence="10" type="ORF">CSX02_05610</name>
</gene>
<dbReference type="GO" id="GO:0005975">
    <property type="term" value="P:carbohydrate metabolic process"/>
    <property type="evidence" value="ECO:0007669"/>
    <property type="project" value="InterPro"/>
</dbReference>
<evidence type="ECO:0000256" key="1">
    <source>
        <dbReference type="ARBA" id="ARBA00008165"/>
    </source>
</evidence>
<keyword evidence="2" id="KW-0677">Repeat</keyword>
<dbReference type="PROSITE" id="PS51464">
    <property type="entry name" value="SIS"/>
    <property type="match status" value="1"/>
</dbReference>
<evidence type="ECO:0000313" key="11">
    <source>
        <dbReference type="Proteomes" id="UP000224563"/>
    </source>
</evidence>
<feature type="site" description="Catalytically relevant" evidence="6">
    <location>
        <position position="51"/>
    </location>
</feature>
<evidence type="ECO:0000256" key="5">
    <source>
        <dbReference type="PIRSR" id="PIRSR004692-2"/>
    </source>
</evidence>
<keyword evidence="5" id="KW-0862">Zinc</keyword>
<dbReference type="RefSeq" id="WP_099385945.1">
    <property type="nucleotide sequence ID" value="NZ_JANSWH010000013.1"/>
</dbReference>
<evidence type="ECO:0000256" key="2">
    <source>
        <dbReference type="ARBA" id="ARBA00022737"/>
    </source>
</evidence>
<dbReference type="InterPro" id="IPR001347">
    <property type="entry name" value="SIS_dom"/>
</dbReference>
<dbReference type="SUPFAM" id="SSF53697">
    <property type="entry name" value="SIS domain"/>
    <property type="match status" value="1"/>
</dbReference>
<feature type="site" description="Catalytically relevant" evidence="6">
    <location>
        <position position="144"/>
    </location>
</feature>
<feature type="domain" description="CBS" evidence="8">
    <location>
        <begin position="202"/>
        <end position="263"/>
    </location>
</feature>
<protein>
    <submittedName>
        <fullName evidence="10">KpsF/GutQ family sugar-phosphate isomerase</fullName>
    </submittedName>
</protein>
<dbReference type="InterPro" id="IPR046342">
    <property type="entry name" value="CBS_dom_sf"/>
</dbReference>
<dbReference type="GO" id="GO:0046872">
    <property type="term" value="F:metal ion binding"/>
    <property type="evidence" value="ECO:0007669"/>
    <property type="project" value="UniProtKB-KW"/>
</dbReference>
<keyword evidence="5" id="KW-0479">Metal-binding</keyword>
<dbReference type="InterPro" id="IPR004800">
    <property type="entry name" value="KdsD/KpsF-type"/>
</dbReference>
<dbReference type="GO" id="GO:0097367">
    <property type="term" value="F:carbohydrate derivative binding"/>
    <property type="evidence" value="ECO:0007669"/>
    <property type="project" value="InterPro"/>
</dbReference>
<evidence type="ECO:0000259" key="9">
    <source>
        <dbReference type="PROSITE" id="PS51464"/>
    </source>
</evidence>
<dbReference type="Pfam" id="PF01380">
    <property type="entry name" value="SIS"/>
    <property type="match status" value="1"/>
</dbReference>
<sequence length="325" mass="35897">MPDEQKRMKEVLQIEYRAIQALEESLGDRHLQFLDMCKDCQGKLILTGMGKSGHVARKISATLASLGTPSVFMHPAEAAHGDLGMVEAKDIVIMISKSGETDELIQLVNSCKTIGCQMLGIFCDENSTLEKYCDLTVVLPIEREACVNNLAPTTSTTLTMAFGDAIAVALAEMRGFKKQDFALFHPKGTLGKQLLLTVEHLANREYAEIAVGENDSVKEILWTITKNRLGAVAVTDENRKLKGLITDGDIRRALEKNEHIYALSAREIMTKEPTYVNSDMLAVEAFRLMQERKISVLPLVDESQILTGIVSFHDIVQSGITGEKK</sequence>
<dbReference type="AlphaFoldDB" id="A0A2G3E3V7"/>
<dbReference type="Gene3D" id="3.40.50.10490">
    <property type="entry name" value="Glucose-6-phosphate isomerase like protein, domain 1"/>
    <property type="match status" value="1"/>
</dbReference>
<evidence type="ECO:0000256" key="3">
    <source>
        <dbReference type="ARBA" id="ARBA00023122"/>
    </source>
</evidence>
<feature type="domain" description="CBS" evidence="8">
    <location>
        <begin position="269"/>
        <end position="325"/>
    </location>
</feature>
<feature type="domain" description="SIS" evidence="9">
    <location>
        <begin position="33"/>
        <end position="176"/>
    </location>
</feature>
<name>A0A2G3E3V7_9FIRM</name>
<dbReference type="CDD" id="cd05014">
    <property type="entry name" value="SIS_Kpsf"/>
    <property type="match status" value="1"/>
</dbReference>
<dbReference type="PANTHER" id="PTHR42745:SF1">
    <property type="entry name" value="ARABINOSE 5-PHOSPHATE ISOMERASE KDSD"/>
    <property type="match status" value="1"/>
</dbReference>
<comment type="caution">
    <text evidence="10">The sequence shown here is derived from an EMBL/GenBank/DDBJ whole genome shotgun (WGS) entry which is preliminary data.</text>
</comment>
<dbReference type="InterPro" id="IPR000644">
    <property type="entry name" value="CBS_dom"/>
</dbReference>
<evidence type="ECO:0000256" key="7">
    <source>
        <dbReference type="PROSITE-ProRule" id="PRU00703"/>
    </source>
</evidence>
<dbReference type="InterPro" id="IPR046348">
    <property type="entry name" value="SIS_dom_sf"/>
</dbReference>
<evidence type="ECO:0000259" key="8">
    <source>
        <dbReference type="PROSITE" id="PS51371"/>
    </source>
</evidence>
<dbReference type="NCBIfam" id="TIGR00393">
    <property type="entry name" value="kpsF"/>
    <property type="match status" value="1"/>
</dbReference>
<evidence type="ECO:0000256" key="6">
    <source>
        <dbReference type="PIRSR" id="PIRSR004692-3"/>
    </source>
</evidence>
<comment type="similarity">
    <text evidence="1 4">Belongs to the SIS family. GutQ/KpsF subfamily.</text>
</comment>
<proteinExistence type="inferred from homology"/>
<keyword evidence="10" id="KW-0413">Isomerase</keyword>
<dbReference type="SMART" id="SM00116">
    <property type="entry name" value="CBS"/>
    <property type="match status" value="2"/>
</dbReference>
<evidence type="ECO:0000256" key="4">
    <source>
        <dbReference type="PIRNR" id="PIRNR004692"/>
    </source>
</evidence>
<reference evidence="10 11" key="1">
    <citation type="submission" date="2017-10" db="EMBL/GenBank/DDBJ databases">
        <title>Resolving the taxonomy of Roseburia spp., Eubacterium rectale and Agathobacter spp. through phylogenomic analysis.</title>
        <authorList>
            <person name="Sheridan P.O."/>
            <person name="Walker A.W."/>
            <person name="Duncan S.H."/>
            <person name="Scott K.P."/>
            <person name="Toole P.W.O."/>
            <person name="Luis P."/>
            <person name="Flint H.J."/>
        </authorList>
    </citation>
    <scope>NUCLEOTIDE SEQUENCE [LARGE SCALE GENOMIC DNA]</scope>
    <source>
        <strain evidence="10 11">JK623</strain>
    </source>
</reference>
<accession>A0A2G3E3V7</accession>
<dbReference type="GO" id="GO:1901135">
    <property type="term" value="P:carbohydrate derivative metabolic process"/>
    <property type="evidence" value="ECO:0007669"/>
    <property type="project" value="InterPro"/>
</dbReference>
<organism evidence="10 11">
    <name type="scientific">Agathobacter ruminis</name>
    <dbReference type="NCBI Taxonomy" id="1712665"/>
    <lineage>
        <taxon>Bacteria</taxon>
        <taxon>Bacillati</taxon>
        <taxon>Bacillota</taxon>
        <taxon>Clostridia</taxon>
        <taxon>Lachnospirales</taxon>
        <taxon>Lachnospiraceae</taxon>
        <taxon>Agathobacter</taxon>
    </lineage>
</organism>
<dbReference type="FunFam" id="3.40.50.10490:FF:000011">
    <property type="entry name" value="Arabinose 5-phosphate isomerase"/>
    <property type="match status" value="1"/>
</dbReference>
<dbReference type="CDD" id="cd04604">
    <property type="entry name" value="CBS_pair_SIS_assoc"/>
    <property type="match status" value="1"/>
</dbReference>
<dbReference type="PROSITE" id="PS51371">
    <property type="entry name" value="CBS"/>
    <property type="match status" value="2"/>
</dbReference>
<feature type="site" description="Catalytically relevant" evidence="6">
    <location>
        <position position="185"/>
    </location>
</feature>
<evidence type="ECO:0000313" key="10">
    <source>
        <dbReference type="EMBL" id="PHU37881.1"/>
    </source>
</evidence>
<dbReference type="PANTHER" id="PTHR42745">
    <property type="match status" value="1"/>
</dbReference>
<dbReference type="InterPro" id="IPR035474">
    <property type="entry name" value="SIS_Kpsf"/>
</dbReference>
<feature type="site" description="Catalytically relevant" evidence="6">
    <location>
        <position position="103"/>
    </location>
</feature>
<dbReference type="Proteomes" id="UP000224563">
    <property type="component" value="Unassembled WGS sequence"/>
</dbReference>
<dbReference type="InterPro" id="IPR050986">
    <property type="entry name" value="GutQ/KpsF_isomerases"/>
</dbReference>
<dbReference type="EMBL" id="PDYG01000025">
    <property type="protein sequence ID" value="PHU37881.1"/>
    <property type="molecule type" value="Genomic_DNA"/>
</dbReference>